<comment type="caution">
    <text evidence="2">The sequence shown here is derived from an EMBL/GenBank/DDBJ whole genome shotgun (WGS) entry which is preliminary data.</text>
</comment>
<name>A0A179FJK7_METCM</name>
<proteinExistence type="predicted"/>
<sequence length="189" mass="21437">MSAIPPPYALFILSDTADVDYLNDVLRRTSESNFGDLFLSLVDIPNQESPYDCAPDRETTREHGEERELPAEGTRPPVSNTFTSPFLNQSLDDCVKYLRATPEKKAWNTEYFCVVGKDDKAEDTVTVVRSFNHGAVHAFPCKTEETGSFMFTGYSENFEEKMQTYQKLAKANGDKDRSVGVPYEFMDRE</sequence>
<accession>A0A179FJK7</accession>
<feature type="compositionally biased region" description="Basic and acidic residues" evidence="1">
    <location>
        <begin position="54"/>
        <end position="70"/>
    </location>
</feature>
<dbReference type="GeneID" id="28849405"/>
<evidence type="ECO:0000313" key="3">
    <source>
        <dbReference type="Proteomes" id="UP000078397"/>
    </source>
</evidence>
<dbReference type="OrthoDB" id="5301876at2759"/>
<dbReference type="EMBL" id="LSBJ02000005">
    <property type="protein sequence ID" value="OAQ65219.1"/>
    <property type="molecule type" value="Genomic_DNA"/>
</dbReference>
<evidence type="ECO:0000256" key="1">
    <source>
        <dbReference type="SAM" id="MobiDB-lite"/>
    </source>
</evidence>
<organism evidence="2 3">
    <name type="scientific">Pochonia chlamydosporia 170</name>
    <dbReference type="NCBI Taxonomy" id="1380566"/>
    <lineage>
        <taxon>Eukaryota</taxon>
        <taxon>Fungi</taxon>
        <taxon>Dikarya</taxon>
        <taxon>Ascomycota</taxon>
        <taxon>Pezizomycotina</taxon>
        <taxon>Sordariomycetes</taxon>
        <taxon>Hypocreomycetidae</taxon>
        <taxon>Hypocreales</taxon>
        <taxon>Clavicipitaceae</taxon>
        <taxon>Pochonia</taxon>
    </lineage>
</organism>
<keyword evidence="3" id="KW-1185">Reference proteome</keyword>
<feature type="region of interest" description="Disordered" evidence="1">
    <location>
        <begin position="49"/>
        <end position="81"/>
    </location>
</feature>
<reference evidence="2 3" key="1">
    <citation type="journal article" date="2016" name="PLoS Pathog.">
        <title>Biosynthesis of antibiotic leucinostatins in bio-control fungus Purpureocillium lilacinum and their inhibition on phytophthora revealed by genome mining.</title>
        <authorList>
            <person name="Wang G."/>
            <person name="Liu Z."/>
            <person name="Lin R."/>
            <person name="Li E."/>
            <person name="Mao Z."/>
            <person name="Ling J."/>
            <person name="Yang Y."/>
            <person name="Yin W.B."/>
            <person name="Xie B."/>
        </authorList>
    </citation>
    <scope>NUCLEOTIDE SEQUENCE [LARGE SCALE GENOMIC DNA]</scope>
    <source>
        <strain evidence="2">170</strain>
    </source>
</reference>
<evidence type="ECO:0000313" key="2">
    <source>
        <dbReference type="EMBL" id="OAQ65219.1"/>
    </source>
</evidence>
<gene>
    <name evidence="2" type="ORF">VFPPC_06366</name>
</gene>
<protein>
    <submittedName>
        <fullName evidence="2">Uncharacterized protein</fullName>
    </submittedName>
</protein>
<dbReference type="Proteomes" id="UP000078397">
    <property type="component" value="Unassembled WGS sequence"/>
</dbReference>
<dbReference type="KEGG" id="pchm:VFPPC_06366"/>
<dbReference type="AlphaFoldDB" id="A0A179FJK7"/>
<dbReference type="RefSeq" id="XP_018142533.1">
    <property type="nucleotide sequence ID" value="XM_018285411.1"/>
</dbReference>